<dbReference type="EMBL" id="NAJL01000059">
    <property type="protein sequence ID" value="TKA23186.1"/>
    <property type="molecule type" value="Genomic_DNA"/>
</dbReference>
<comment type="caution">
    <text evidence="1">The sequence shown here is derived from an EMBL/GenBank/DDBJ whole genome shotgun (WGS) entry which is preliminary data.</text>
</comment>
<gene>
    <name evidence="1" type="ORF">B0A50_07579</name>
</gene>
<accession>A0A4U0TN16</accession>
<reference evidence="1 2" key="1">
    <citation type="submission" date="2017-03" db="EMBL/GenBank/DDBJ databases">
        <title>Genomes of endolithic fungi from Antarctica.</title>
        <authorList>
            <person name="Coleine C."/>
            <person name="Masonjones S."/>
            <person name="Stajich J.E."/>
        </authorList>
    </citation>
    <scope>NUCLEOTIDE SEQUENCE [LARGE SCALE GENOMIC DNA]</scope>
    <source>
        <strain evidence="1 2">CCFEE 6315</strain>
    </source>
</reference>
<dbReference type="Proteomes" id="UP000308549">
    <property type="component" value="Unassembled WGS sequence"/>
</dbReference>
<evidence type="ECO:0000313" key="1">
    <source>
        <dbReference type="EMBL" id="TKA23186.1"/>
    </source>
</evidence>
<proteinExistence type="predicted"/>
<organism evidence="1 2">
    <name type="scientific">Salinomyces thailandicus</name>
    <dbReference type="NCBI Taxonomy" id="706561"/>
    <lineage>
        <taxon>Eukaryota</taxon>
        <taxon>Fungi</taxon>
        <taxon>Dikarya</taxon>
        <taxon>Ascomycota</taxon>
        <taxon>Pezizomycotina</taxon>
        <taxon>Dothideomycetes</taxon>
        <taxon>Dothideomycetidae</taxon>
        <taxon>Mycosphaerellales</taxon>
        <taxon>Teratosphaeriaceae</taxon>
        <taxon>Salinomyces</taxon>
    </lineage>
</organism>
<protein>
    <recommendedName>
        <fullName evidence="3">F-box domain-containing protein</fullName>
    </recommendedName>
</protein>
<name>A0A4U0TN16_9PEZI</name>
<evidence type="ECO:0008006" key="3">
    <source>
        <dbReference type="Google" id="ProtNLM"/>
    </source>
</evidence>
<dbReference type="AlphaFoldDB" id="A0A4U0TN16"/>
<keyword evidence="2" id="KW-1185">Reference proteome</keyword>
<sequence>MSDQSASALLSLPAELRNAIWTYVLVQPLRQPHALCPNVLRTCKQANFEGSPILYGENTFEAHTSLLAALPSCLLLTKPRRITLPPVTHPRVAQMIRRYYMYVRLDTDPRFSQSQTEESFNGAEELEIEVFQSMYGSCDFSVLKLFEGIRGVGKAVVHGSVGDGRYAGWLAEVMMSPSGTDAPAFSERYIGGSKAWDAWQNGHR</sequence>
<evidence type="ECO:0000313" key="2">
    <source>
        <dbReference type="Proteomes" id="UP000308549"/>
    </source>
</evidence>
<dbReference type="OrthoDB" id="2951834at2759"/>